<protein>
    <recommendedName>
        <fullName evidence="11">tRNA (uracil-O(2)-)-methyltransferase</fullName>
        <ecNumber evidence="11">2.1.1.211</ecNumber>
    </recommendedName>
</protein>
<dbReference type="InterPro" id="IPR029063">
    <property type="entry name" value="SAM-dependent_MTases_sf"/>
</dbReference>
<proteinExistence type="inferred from homology"/>
<comment type="similarity">
    <text evidence="3 11">Belongs to the TRM44 family.</text>
</comment>
<accession>A0A0P4VVC2</accession>
<evidence type="ECO:0000259" key="12">
    <source>
        <dbReference type="PROSITE" id="PS50103"/>
    </source>
</evidence>
<keyword evidence="10" id="KW-0862">Zinc</keyword>
<dbReference type="PANTHER" id="PTHR21210">
    <property type="entry name" value="TRNA (URACIL-O(2)-)-METHYLTRANSFERASE-RELATED"/>
    <property type="match status" value="1"/>
</dbReference>
<dbReference type="GO" id="GO:0008270">
    <property type="term" value="F:zinc ion binding"/>
    <property type="evidence" value="ECO:0007669"/>
    <property type="project" value="UniProtKB-KW"/>
</dbReference>
<comment type="function">
    <text evidence="11">Adenosyl-L-methionine (AdoMet)-dependent tRNA (uracil-O(2)-)-methyltransferase.</text>
</comment>
<dbReference type="InterPro" id="IPR011671">
    <property type="entry name" value="tRNA_uracil_MeTrfase"/>
</dbReference>
<dbReference type="EMBL" id="GDRN01093374">
    <property type="protein sequence ID" value="JAI59902.1"/>
    <property type="molecule type" value="Transcribed_RNA"/>
</dbReference>
<dbReference type="EC" id="2.1.1.211" evidence="11"/>
<reference evidence="13" key="1">
    <citation type="submission" date="2015-09" db="EMBL/GenBank/DDBJ databases">
        <title>Scylla olivacea transcriptome.</title>
        <authorList>
            <person name="Ikhwanuddin M."/>
        </authorList>
    </citation>
    <scope>NUCLEOTIDE SEQUENCE</scope>
</reference>
<evidence type="ECO:0000256" key="4">
    <source>
        <dbReference type="ARBA" id="ARBA00022490"/>
    </source>
</evidence>
<evidence type="ECO:0000256" key="1">
    <source>
        <dbReference type="ARBA" id="ARBA00002778"/>
    </source>
</evidence>
<keyword evidence="8 11" id="KW-0819">tRNA processing</keyword>
<evidence type="ECO:0000256" key="9">
    <source>
        <dbReference type="ARBA" id="ARBA00047957"/>
    </source>
</evidence>
<dbReference type="SUPFAM" id="SSF53335">
    <property type="entry name" value="S-adenosyl-L-methionine-dependent methyltransferases"/>
    <property type="match status" value="1"/>
</dbReference>
<dbReference type="Gene3D" id="4.10.1000.10">
    <property type="entry name" value="Zinc finger, CCCH-type"/>
    <property type="match status" value="1"/>
</dbReference>
<keyword evidence="10" id="KW-0479">Metal-binding</keyword>
<keyword evidence="6 11" id="KW-0808">Transferase</keyword>
<evidence type="ECO:0000256" key="11">
    <source>
        <dbReference type="RuleBase" id="RU368004"/>
    </source>
</evidence>
<evidence type="ECO:0000256" key="8">
    <source>
        <dbReference type="ARBA" id="ARBA00022694"/>
    </source>
</evidence>
<evidence type="ECO:0000256" key="2">
    <source>
        <dbReference type="ARBA" id="ARBA00004496"/>
    </source>
</evidence>
<comment type="function">
    <text evidence="1">Probable adenosyl-L-methionine (AdoMet)-dependent tRNA (uracil-O(2)-)-methyltransferase.</text>
</comment>
<evidence type="ECO:0000256" key="10">
    <source>
        <dbReference type="PROSITE-ProRule" id="PRU00723"/>
    </source>
</evidence>
<evidence type="ECO:0000313" key="13">
    <source>
        <dbReference type="EMBL" id="JAI59902.1"/>
    </source>
</evidence>
<sequence>MEVKIEEVQMEAVPNQFWGAVKIFTEKPHVINRRICGTVNLWIGVCEEDFNREELTKSLIETIESNCCDTQNSDQNVKISDCSDIQISLIQKKLEDYCFKSLSLCDNFKSKDDHDVLEIKESDTGSESQHDNISACQETKWSIPWEYLAKASSNSVAVIRKILPKQVDKFAAAAEVILLDGGRKRASYMTETKSAQPSITPKVNYSISLSATEICISYFKEDKQEGEASVLWLKKNVLPKVVKWATEVSEDGHVEDRGSLRLIDVAEYNEVYQRLKVKYGKPLVKMWPEVTDPLKFVYEDISIAAYLILLWKQERQKKGLSSLQTFVDLGCGNGLLVYILSGEGHKGLGIDLKKRKIWDLFPSHVNLKIDAIEPSDKNLFPDYDWLIGNHSDELTPWIPVMAAKSGCNTRFFVIPCCAHDFSQKYRRRHAGRSQYSDYLEYVQEVGAVCGFEVKQDKLRIPSTKRICIVGEERINESEYSNISERIDSFIKERTNIIQQSPDGTNEKGNSVVGEGNSVSNSMWTDNFKARESVQPVRNCTQLKRSIREDIISAIAGVLLEKKHLVEVDVGDDVSVTWDRGGSIALGDLARRLDRHLLAAMKKECGGLQTLLKNYRYIFNISNGEVSLQVPEPAWKKTASNFMKTKLCWFHENHGSGCPLPADVCMFAHGEEDMRCKGNS</sequence>
<dbReference type="AlphaFoldDB" id="A0A0P4VVC2"/>
<name>A0A0P4VVC2_SCYOL</name>
<dbReference type="GO" id="GO:0005737">
    <property type="term" value="C:cytoplasm"/>
    <property type="evidence" value="ECO:0007669"/>
    <property type="project" value="UniProtKB-SubCell"/>
</dbReference>
<dbReference type="InterPro" id="IPR000571">
    <property type="entry name" value="Znf_CCCH"/>
</dbReference>
<dbReference type="GO" id="GO:0030488">
    <property type="term" value="P:tRNA methylation"/>
    <property type="evidence" value="ECO:0007669"/>
    <property type="project" value="UniProtKB-UniRule"/>
</dbReference>
<keyword evidence="7 11" id="KW-0949">S-adenosyl-L-methionine</keyword>
<comment type="subcellular location">
    <subcellularLocation>
        <location evidence="2 11">Cytoplasm</location>
    </subcellularLocation>
</comment>
<evidence type="ECO:0000256" key="7">
    <source>
        <dbReference type="ARBA" id="ARBA00022691"/>
    </source>
</evidence>
<dbReference type="GO" id="GO:0141101">
    <property type="term" value="F:tRNA(Ser) (uridine(44)-2'-O-)-methyltransferase activity"/>
    <property type="evidence" value="ECO:0007669"/>
    <property type="project" value="UniProtKB-EC"/>
</dbReference>
<evidence type="ECO:0000256" key="5">
    <source>
        <dbReference type="ARBA" id="ARBA00022603"/>
    </source>
</evidence>
<evidence type="ECO:0000256" key="3">
    <source>
        <dbReference type="ARBA" id="ARBA00009056"/>
    </source>
</evidence>
<dbReference type="Pfam" id="PF07757">
    <property type="entry name" value="AdoMet_MTase"/>
    <property type="match status" value="1"/>
</dbReference>
<keyword evidence="5 11" id="KW-0489">Methyltransferase</keyword>
<dbReference type="PANTHER" id="PTHR21210:SF0">
    <property type="entry name" value="TRNA (URACIL-O(2)-)-METHYLTRANSFERASE-RELATED"/>
    <property type="match status" value="1"/>
</dbReference>
<keyword evidence="10" id="KW-0863">Zinc-finger</keyword>
<comment type="catalytic activity">
    <reaction evidence="9 11">
        <text>uridine(44) in tRNA(Ser) + S-adenosyl-L-methionine = 2'-O-methyluridine(44) in tRNA(Ser) + S-adenosyl-L-homocysteine + H(+)</text>
        <dbReference type="Rhea" id="RHEA:43100"/>
        <dbReference type="Rhea" id="RHEA-COMP:10339"/>
        <dbReference type="Rhea" id="RHEA-COMP:10340"/>
        <dbReference type="ChEBI" id="CHEBI:15378"/>
        <dbReference type="ChEBI" id="CHEBI:57856"/>
        <dbReference type="ChEBI" id="CHEBI:59789"/>
        <dbReference type="ChEBI" id="CHEBI:65315"/>
        <dbReference type="ChEBI" id="CHEBI:74478"/>
        <dbReference type="EC" id="2.1.1.211"/>
    </reaction>
</comment>
<organism evidence="13">
    <name type="scientific">Scylla olivacea</name>
    <name type="common">Orange mud crab</name>
    <name type="synonym">Cancer olivacea</name>
    <dbReference type="NCBI Taxonomy" id="85551"/>
    <lineage>
        <taxon>Eukaryota</taxon>
        <taxon>Metazoa</taxon>
        <taxon>Ecdysozoa</taxon>
        <taxon>Arthropoda</taxon>
        <taxon>Crustacea</taxon>
        <taxon>Multicrustacea</taxon>
        <taxon>Malacostraca</taxon>
        <taxon>Eumalacostraca</taxon>
        <taxon>Eucarida</taxon>
        <taxon>Decapoda</taxon>
        <taxon>Pleocyemata</taxon>
        <taxon>Brachyura</taxon>
        <taxon>Eubrachyura</taxon>
        <taxon>Portunoidea</taxon>
        <taxon>Portunidae</taxon>
        <taxon>Portuninae</taxon>
        <taxon>Scylla</taxon>
    </lineage>
</organism>
<feature type="domain" description="C3H1-type" evidence="12">
    <location>
        <begin position="641"/>
        <end position="671"/>
    </location>
</feature>
<evidence type="ECO:0000256" key="6">
    <source>
        <dbReference type="ARBA" id="ARBA00022679"/>
    </source>
</evidence>
<dbReference type="PROSITE" id="PS50103">
    <property type="entry name" value="ZF_C3H1"/>
    <property type="match status" value="1"/>
</dbReference>
<feature type="zinc finger region" description="C3H1-type" evidence="10">
    <location>
        <begin position="641"/>
        <end position="671"/>
    </location>
</feature>
<keyword evidence="4 11" id="KW-0963">Cytoplasm</keyword>